<dbReference type="RefSeq" id="WP_238252453.1">
    <property type="nucleotide sequence ID" value="NZ_BPQX01000055.1"/>
</dbReference>
<keyword evidence="1" id="KW-0812">Transmembrane</keyword>
<proteinExistence type="predicted"/>
<dbReference type="EMBL" id="JAUSVV010000007">
    <property type="protein sequence ID" value="MDQ0443722.1"/>
    <property type="molecule type" value="Genomic_DNA"/>
</dbReference>
<evidence type="ECO:0000313" key="4">
    <source>
        <dbReference type="Proteomes" id="UP001236369"/>
    </source>
</evidence>
<keyword evidence="4" id="KW-1185">Reference proteome</keyword>
<evidence type="ECO:0000259" key="2">
    <source>
        <dbReference type="Pfam" id="PF04982"/>
    </source>
</evidence>
<organism evidence="3 4">
    <name type="scientific">Methylobacterium persicinum</name>
    <dbReference type="NCBI Taxonomy" id="374426"/>
    <lineage>
        <taxon>Bacteria</taxon>
        <taxon>Pseudomonadati</taxon>
        <taxon>Pseudomonadota</taxon>
        <taxon>Alphaproteobacteria</taxon>
        <taxon>Hyphomicrobiales</taxon>
        <taxon>Methylobacteriaceae</taxon>
        <taxon>Methylobacterium</taxon>
    </lineage>
</organism>
<protein>
    <submittedName>
        <fullName evidence="3">CBS-domain-containing membrane protein</fullName>
    </submittedName>
</protein>
<keyword evidence="1" id="KW-0472">Membrane</keyword>
<name>A0ABU0HN15_9HYPH</name>
<accession>A0ABU0HN15</accession>
<comment type="caution">
    <text evidence="3">The sequence shown here is derived from an EMBL/GenBank/DDBJ whole genome shotgun (WGS) entry which is preliminary data.</text>
</comment>
<dbReference type="Proteomes" id="UP001236369">
    <property type="component" value="Unassembled WGS sequence"/>
</dbReference>
<reference evidence="3 4" key="1">
    <citation type="submission" date="2023-07" db="EMBL/GenBank/DDBJ databases">
        <title>Genomic Encyclopedia of Type Strains, Phase IV (KMG-IV): sequencing the most valuable type-strain genomes for metagenomic binning, comparative biology and taxonomic classification.</title>
        <authorList>
            <person name="Goeker M."/>
        </authorList>
    </citation>
    <scope>NUCLEOTIDE SEQUENCE [LARGE SCALE GENOMIC DNA]</scope>
    <source>
        <strain evidence="3 4">DSM 19562</strain>
    </source>
</reference>
<dbReference type="Pfam" id="PF04982">
    <property type="entry name" value="TM_HPP"/>
    <property type="match status" value="1"/>
</dbReference>
<sequence length="161" mass="15852">MTLDLIQALLAALVLGLVGAVSIALGEPLLVPSLGAAILLQVHLPDLPSARAWNTVVGQLCGAACGFAALTALGAAHDPSFSGVNPLTVGRVAATMVAVAGTLLLQALLGAINPAGGATALIVTLGSEAATLAGALRLTGAVLLVTALGEGARRISIRLRR</sequence>
<gene>
    <name evidence="3" type="ORF">QO016_003227</name>
</gene>
<feature type="domain" description="HPP transmembrane region" evidence="2">
    <location>
        <begin position="5"/>
        <end position="145"/>
    </location>
</feature>
<feature type="transmembrane region" description="Helical" evidence="1">
    <location>
        <begin position="88"/>
        <end position="109"/>
    </location>
</feature>
<feature type="transmembrane region" description="Helical" evidence="1">
    <location>
        <begin position="50"/>
        <end position="76"/>
    </location>
</feature>
<feature type="transmembrane region" description="Helical" evidence="1">
    <location>
        <begin position="129"/>
        <end position="152"/>
    </location>
</feature>
<keyword evidence="1" id="KW-1133">Transmembrane helix</keyword>
<evidence type="ECO:0000313" key="3">
    <source>
        <dbReference type="EMBL" id="MDQ0443722.1"/>
    </source>
</evidence>
<dbReference type="InterPro" id="IPR058581">
    <property type="entry name" value="TM_HPP"/>
</dbReference>
<evidence type="ECO:0000256" key="1">
    <source>
        <dbReference type="SAM" id="Phobius"/>
    </source>
</evidence>